<organism evidence="3">
    <name type="scientific">Ruegeria sp. PrR005</name>
    <dbReference type="NCBI Taxonomy" id="2706882"/>
    <lineage>
        <taxon>Bacteria</taxon>
        <taxon>Pseudomonadati</taxon>
        <taxon>Pseudomonadota</taxon>
        <taxon>Alphaproteobacteria</taxon>
        <taxon>Rhodobacterales</taxon>
        <taxon>Roseobacteraceae</taxon>
        <taxon>Ruegeria</taxon>
    </lineage>
</organism>
<dbReference type="EMBL" id="JAAGOX010000053">
    <property type="protein sequence ID" value="NDW47093.1"/>
    <property type="molecule type" value="Genomic_DNA"/>
</dbReference>
<dbReference type="PANTHER" id="PTHR22576">
    <property type="entry name" value="MUCOSA ASSOCIATED LYMPHOID TISSUE LYMPHOMA TRANSLOCATION PROTEIN 1/PARACASPASE"/>
    <property type="match status" value="1"/>
</dbReference>
<dbReference type="InterPro" id="IPR011600">
    <property type="entry name" value="Pept_C14_caspase"/>
</dbReference>
<dbReference type="InterPro" id="IPR001309">
    <property type="entry name" value="Pept_C14_p20"/>
</dbReference>
<dbReference type="SMART" id="SM00671">
    <property type="entry name" value="SEL1"/>
    <property type="match status" value="4"/>
</dbReference>
<dbReference type="InterPro" id="IPR011990">
    <property type="entry name" value="TPR-like_helical_dom_sf"/>
</dbReference>
<gene>
    <name evidence="3" type="ORF">G0P99_19275</name>
</gene>
<feature type="signal peptide" evidence="1">
    <location>
        <begin position="1"/>
        <end position="19"/>
    </location>
</feature>
<dbReference type="AlphaFoldDB" id="A0A6B2NWH2"/>
<dbReference type="PROSITE" id="PS50208">
    <property type="entry name" value="CASPASE_P20"/>
    <property type="match status" value="1"/>
</dbReference>
<dbReference type="Pfam" id="PF00656">
    <property type="entry name" value="Peptidase_C14"/>
    <property type="match status" value="1"/>
</dbReference>
<dbReference type="Gene3D" id="3.40.50.1460">
    <property type="match status" value="1"/>
</dbReference>
<dbReference type="Gene3D" id="1.25.40.10">
    <property type="entry name" value="Tetratricopeptide repeat domain"/>
    <property type="match status" value="1"/>
</dbReference>
<dbReference type="GO" id="GO:0006508">
    <property type="term" value="P:proteolysis"/>
    <property type="evidence" value="ECO:0007669"/>
    <property type="project" value="InterPro"/>
</dbReference>
<dbReference type="SUPFAM" id="SSF81901">
    <property type="entry name" value="HCP-like"/>
    <property type="match status" value="1"/>
</dbReference>
<evidence type="ECO:0000256" key="1">
    <source>
        <dbReference type="SAM" id="SignalP"/>
    </source>
</evidence>
<dbReference type="GO" id="GO:0004197">
    <property type="term" value="F:cysteine-type endopeptidase activity"/>
    <property type="evidence" value="ECO:0007669"/>
    <property type="project" value="InterPro"/>
</dbReference>
<evidence type="ECO:0000313" key="3">
    <source>
        <dbReference type="EMBL" id="NDW47093.1"/>
    </source>
</evidence>
<proteinExistence type="predicted"/>
<comment type="caution">
    <text evidence="3">The sequence shown here is derived from an EMBL/GenBank/DDBJ whole genome shotgun (WGS) entry which is preliminary data.</text>
</comment>
<sequence>MLRLFFVVLALLLARPALSAERVALVIGISAYEAIPPLKNTVNDARAIARTLERIGFEVSQLTDPDRATIQKELDRFSFRAETADLALIYFAGHGVEVQGENFLIAADARVASNQDIQNQSVSLKDFLNTVDRARKMRIVILDSCRDNPFGDSLAPAGTTTGGQNDTVARGIGQGLAEPSPERGTLVAFAAKDGKVALDGAGENSPFALALMDKIDKPGLEISLMFRQVRDEVLRLTNNMQEPHTYGSLSGIPFFLAGGAPETSATDREQLAWSALRPDDEAQFRQLAAEGDTRSLLGLAFMHLNPNADRFDPVEAARLLAQAADAGSAEAQYELAIQYETGRGVPQDQTRALDLYRQSAGQDFPDAINDLGFFYYHGMLGLPRDPKRALEHFERAADLRHPQAMYNFAALIDDGLIEGKGPREAAQYLYQALRVGNAEVLKVLTEHPDSLKPETRRELQAELRRFDLYQGTIDGQFGPGTKRGLRRAYGLEG</sequence>
<protein>
    <submittedName>
        <fullName evidence="3">Peptidase C14, caspase catalytic subunit p20</fullName>
    </submittedName>
</protein>
<feature type="chain" id="PRO_5025517042" evidence="1">
    <location>
        <begin position="20"/>
        <end position="493"/>
    </location>
</feature>
<dbReference type="PANTHER" id="PTHR22576:SF37">
    <property type="entry name" value="MUCOSA-ASSOCIATED LYMPHOID TISSUE LYMPHOMA TRANSLOCATION PROTEIN 1"/>
    <property type="match status" value="1"/>
</dbReference>
<dbReference type="RefSeq" id="WP_164132105.1">
    <property type="nucleotide sequence ID" value="NZ_JAAGOX010000053.1"/>
</dbReference>
<accession>A0A6B2NWH2</accession>
<dbReference type="InterPro" id="IPR029030">
    <property type="entry name" value="Caspase-like_dom_sf"/>
</dbReference>
<dbReference type="InterPro" id="IPR052039">
    <property type="entry name" value="Caspase-related_regulators"/>
</dbReference>
<dbReference type="SUPFAM" id="SSF52129">
    <property type="entry name" value="Caspase-like"/>
    <property type="match status" value="1"/>
</dbReference>
<feature type="domain" description="Caspase family p20" evidence="2">
    <location>
        <begin position="20"/>
        <end position="149"/>
    </location>
</feature>
<keyword evidence="1" id="KW-0732">Signal</keyword>
<evidence type="ECO:0000259" key="2">
    <source>
        <dbReference type="PROSITE" id="PS50208"/>
    </source>
</evidence>
<name>A0A6B2NWH2_9RHOB</name>
<dbReference type="Pfam" id="PF08238">
    <property type="entry name" value="Sel1"/>
    <property type="match status" value="4"/>
</dbReference>
<reference evidence="3" key="1">
    <citation type="submission" date="2020-02" db="EMBL/GenBank/DDBJ databases">
        <title>Delineation of the pyrene-degrading pathway in Roseobacter clade bacteria by genomic analysis.</title>
        <authorList>
            <person name="Zhou H."/>
            <person name="Wang H."/>
        </authorList>
    </citation>
    <scope>NUCLEOTIDE SEQUENCE</scope>
    <source>
        <strain evidence="3">PrR005</strain>
    </source>
</reference>
<dbReference type="InterPro" id="IPR006597">
    <property type="entry name" value="Sel1-like"/>
</dbReference>